<evidence type="ECO:0000259" key="8">
    <source>
        <dbReference type="Pfam" id="PF05209"/>
    </source>
</evidence>
<evidence type="ECO:0000256" key="6">
    <source>
        <dbReference type="HAMAP-Rule" id="MF_00267"/>
    </source>
</evidence>
<organism evidence="9 10">
    <name type="scientific">Sphaerotilus natans subsp. natans DSM 6575</name>
    <dbReference type="NCBI Taxonomy" id="1286631"/>
    <lineage>
        <taxon>Bacteria</taxon>
        <taxon>Pseudomonadati</taxon>
        <taxon>Pseudomonadota</taxon>
        <taxon>Betaproteobacteria</taxon>
        <taxon>Burkholderiales</taxon>
        <taxon>Sphaerotilaceae</taxon>
        <taxon>Sphaerotilus</taxon>
    </lineage>
</organism>
<dbReference type="InterPro" id="IPR016098">
    <property type="entry name" value="CAP/MinC_C"/>
</dbReference>
<evidence type="ECO:0000256" key="3">
    <source>
        <dbReference type="ARBA" id="ARBA00023210"/>
    </source>
</evidence>
<name>A0A059KLU9_9BURK</name>
<reference evidence="9 10" key="1">
    <citation type="journal article" date="2014" name="FEMS Microbiol. Ecol.">
        <title>Sphaerotilus natans encrusted with nanoball-shaped Fe(III) oxide minerals formed by nitrate-reducing mixotrophic Fe(II) oxidation.</title>
        <authorList>
            <person name="Park S."/>
            <person name="Kim D.H."/>
            <person name="Lee J.H."/>
            <person name="Hur H.G."/>
        </authorList>
    </citation>
    <scope>NUCLEOTIDE SEQUENCE [LARGE SCALE GENOMIC DNA]</scope>
    <source>
        <strain evidence="9 10">DSM 6575</strain>
    </source>
</reference>
<evidence type="ECO:0000256" key="4">
    <source>
        <dbReference type="ARBA" id="ARBA00023306"/>
    </source>
</evidence>
<dbReference type="eggNOG" id="COG0850">
    <property type="taxonomic scope" value="Bacteria"/>
</dbReference>
<dbReference type="InterPro" id="IPR036145">
    <property type="entry name" value="MinC_C_sf"/>
</dbReference>
<dbReference type="PANTHER" id="PTHR34108">
    <property type="entry name" value="SEPTUM SITE-DETERMINING PROTEIN MINC"/>
    <property type="match status" value="1"/>
</dbReference>
<proteinExistence type="inferred from homology"/>
<evidence type="ECO:0000256" key="2">
    <source>
        <dbReference type="ARBA" id="ARBA00022618"/>
    </source>
</evidence>
<keyword evidence="10" id="KW-1185">Reference proteome</keyword>
<comment type="subunit">
    <text evidence="6">Interacts with MinD and FtsZ.</text>
</comment>
<evidence type="ECO:0000259" key="7">
    <source>
        <dbReference type="Pfam" id="PF03775"/>
    </source>
</evidence>
<dbReference type="GO" id="GO:0000902">
    <property type="term" value="P:cell morphogenesis"/>
    <property type="evidence" value="ECO:0007669"/>
    <property type="project" value="InterPro"/>
</dbReference>
<dbReference type="GO" id="GO:1901891">
    <property type="term" value="P:regulation of cell septum assembly"/>
    <property type="evidence" value="ECO:0007669"/>
    <property type="project" value="InterPro"/>
</dbReference>
<protein>
    <recommendedName>
        <fullName evidence="6">Probable septum site-determining protein MinC</fullName>
    </recommendedName>
</protein>
<dbReference type="PATRIC" id="fig|1286631.3.peg.2296"/>
<evidence type="ECO:0000313" key="9">
    <source>
        <dbReference type="EMBL" id="KDB52058.1"/>
    </source>
</evidence>
<dbReference type="RefSeq" id="WP_037482069.1">
    <property type="nucleotide sequence ID" value="NZ_AZRA01000060.1"/>
</dbReference>
<evidence type="ECO:0000313" key="10">
    <source>
        <dbReference type="Proteomes" id="UP000026714"/>
    </source>
</evidence>
<comment type="function">
    <text evidence="5 6">Cell division inhibitor that blocks the formation of polar Z ring septums. Rapidly oscillates between the poles of the cell to destabilize FtsZ filaments that have formed before they mature into polar Z rings. Prevents FtsZ polymerization.</text>
</comment>
<sequence length="270" mass="28267">MAASSPANPSNAFDLKSASLALVALVLRTTRLDELEAQFEARIAPSADFFNRDPVVIDLTHVRDQVELVDFAGLAALLRRYSMVPVAVRSGSPEQLEAALEAGLCEAPDSGADLPHARVAPPPEPVVPEPEPEPVAPIETAADAADADTPSEDEPAVPVPTLLVVDRPLRSGQQVYAKNADLVVLALVSHGAEVIADGSIHVYAPLRGKAIAGATGDISARIFSTCMEPELISVAGIYQTTDPPLPAEVRGKAAQVRLDGDTLVIEAIKA</sequence>
<dbReference type="SUPFAM" id="SSF63848">
    <property type="entry name" value="Cell-division inhibitor MinC, C-terminal domain"/>
    <property type="match status" value="1"/>
</dbReference>
<dbReference type="EMBL" id="AZRA01000060">
    <property type="protein sequence ID" value="KDB52058.1"/>
    <property type="molecule type" value="Genomic_DNA"/>
</dbReference>
<keyword evidence="3 6" id="KW-0717">Septation</keyword>
<dbReference type="Pfam" id="PF05209">
    <property type="entry name" value="MinC_N"/>
    <property type="match status" value="1"/>
</dbReference>
<gene>
    <name evidence="6" type="primary">minC</name>
    <name evidence="9" type="ORF">X805_23320</name>
</gene>
<comment type="similarity">
    <text evidence="1 6">Belongs to the MinC family.</text>
</comment>
<accession>A0A059KLU9</accession>
<dbReference type="InterPro" id="IPR013033">
    <property type="entry name" value="MinC"/>
</dbReference>
<feature type="domain" description="Septum formation inhibitor MinC C-terminal" evidence="7">
    <location>
        <begin position="164"/>
        <end position="266"/>
    </location>
</feature>
<dbReference type="PANTHER" id="PTHR34108:SF1">
    <property type="entry name" value="SEPTUM SITE-DETERMINING PROTEIN MINC"/>
    <property type="match status" value="1"/>
</dbReference>
<dbReference type="GO" id="GO:0051302">
    <property type="term" value="P:regulation of cell division"/>
    <property type="evidence" value="ECO:0007669"/>
    <property type="project" value="InterPro"/>
</dbReference>
<dbReference type="NCBIfam" id="TIGR01222">
    <property type="entry name" value="minC"/>
    <property type="match status" value="1"/>
</dbReference>
<dbReference type="AlphaFoldDB" id="A0A059KLU9"/>
<dbReference type="Pfam" id="PF03775">
    <property type="entry name" value="MinC_C"/>
    <property type="match status" value="1"/>
</dbReference>
<evidence type="ECO:0000256" key="5">
    <source>
        <dbReference type="ARBA" id="ARBA00025606"/>
    </source>
</evidence>
<dbReference type="STRING" id="34103.SAMN05421778_10732"/>
<keyword evidence="2 6" id="KW-0132">Cell division</keyword>
<evidence type="ECO:0000256" key="1">
    <source>
        <dbReference type="ARBA" id="ARBA00006291"/>
    </source>
</evidence>
<dbReference type="InterPro" id="IPR005526">
    <property type="entry name" value="Septum_form_inhib_MinC_C"/>
</dbReference>
<dbReference type="InterPro" id="IPR007874">
    <property type="entry name" value="MinC_N"/>
</dbReference>
<dbReference type="Gene3D" id="3.30.70.260">
    <property type="match status" value="1"/>
</dbReference>
<dbReference type="Gene3D" id="2.160.20.70">
    <property type="match status" value="1"/>
</dbReference>
<comment type="caution">
    <text evidence="9">The sequence shown here is derived from an EMBL/GenBank/DDBJ whole genome shotgun (WGS) entry which is preliminary data.</text>
</comment>
<dbReference type="Proteomes" id="UP000026714">
    <property type="component" value="Unassembled WGS sequence"/>
</dbReference>
<dbReference type="HAMAP" id="MF_00267">
    <property type="entry name" value="MinC"/>
    <property type="match status" value="1"/>
</dbReference>
<feature type="domain" description="Septum formation inhibitor MinC N-terminal" evidence="8">
    <location>
        <begin position="13"/>
        <end position="85"/>
    </location>
</feature>
<keyword evidence="4 6" id="KW-0131">Cell cycle</keyword>
<dbReference type="GO" id="GO:0000917">
    <property type="term" value="P:division septum assembly"/>
    <property type="evidence" value="ECO:0007669"/>
    <property type="project" value="UniProtKB-KW"/>
</dbReference>